<evidence type="ECO:0000256" key="9">
    <source>
        <dbReference type="ARBA" id="ARBA00023180"/>
    </source>
</evidence>
<dbReference type="GO" id="GO:0004930">
    <property type="term" value="F:G protein-coupled receptor activity"/>
    <property type="evidence" value="ECO:0007669"/>
    <property type="project" value="UniProtKB-KW"/>
</dbReference>
<dbReference type="AlphaFoldDB" id="A0A8E6HPP7"/>
<dbReference type="SUPFAM" id="SSF81321">
    <property type="entry name" value="Family A G protein-coupled receptor-like"/>
    <property type="match status" value="1"/>
</dbReference>
<reference evidence="13" key="1">
    <citation type="submission" date="2020-04" db="EMBL/GenBank/DDBJ databases">
        <title>Identification of kisspeptin-type receptor sequences in the starfish Asterias rubens.</title>
        <authorList>
            <person name="Semmens D.C."/>
            <person name="Elphick M.R."/>
        </authorList>
    </citation>
    <scope>NUCLEOTIDE SEQUENCE</scope>
</reference>
<keyword evidence="2" id="KW-1003">Cell membrane</keyword>
<keyword evidence="9" id="KW-0325">Glycoprotein</keyword>
<feature type="transmembrane region" description="Helical" evidence="11">
    <location>
        <begin position="237"/>
        <end position="258"/>
    </location>
</feature>
<evidence type="ECO:0000256" key="4">
    <source>
        <dbReference type="ARBA" id="ARBA00022989"/>
    </source>
</evidence>
<dbReference type="Pfam" id="PF00001">
    <property type="entry name" value="7tm_1"/>
    <property type="match status" value="1"/>
</dbReference>
<evidence type="ECO:0000256" key="2">
    <source>
        <dbReference type="ARBA" id="ARBA00022475"/>
    </source>
</evidence>
<feature type="transmembrane region" description="Helical" evidence="11">
    <location>
        <begin position="22"/>
        <end position="47"/>
    </location>
</feature>
<evidence type="ECO:0000259" key="12">
    <source>
        <dbReference type="PROSITE" id="PS50262"/>
    </source>
</evidence>
<protein>
    <submittedName>
        <fullName evidence="13">Kisspeptin-type receptor 7</fullName>
    </submittedName>
</protein>
<evidence type="ECO:0000256" key="1">
    <source>
        <dbReference type="ARBA" id="ARBA00004651"/>
    </source>
</evidence>
<dbReference type="PROSITE" id="PS50262">
    <property type="entry name" value="G_PROTEIN_RECEP_F1_2"/>
    <property type="match status" value="1"/>
</dbReference>
<dbReference type="OrthoDB" id="9445642at2759"/>
<sequence>MEGTCGNCSSDVGGDVDPITGIIFPVLMVLIAAVGITGNSLVLHIIFRHRDMRTVTNSFVASLALSDIAMLTMCVIPTATVAITETWKLGDFLCKAASYTSFVTVQATCLTLTAMTVDRYYLIVHAVKSRNTRTVMKAVVINVAIWIFSSLIHLATPVFTAVDSDSNCANTFPNPDVDAKIYGVYAFLGMYIIPLMLIMFCYAKILIQIWQKTSGGTESAQAHTRALKRKRKITRMVLIVVVLFAFCWAPLQIFIIWTNFNYAQVSEMRKDVFLFLRGSFQCMAYANSCVNPFVYAFTTTSFRKYFRKMFATCRGNVYKDRTSISISMTTKTERLAAEEDSSI</sequence>
<dbReference type="PROSITE" id="PS00237">
    <property type="entry name" value="G_PROTEIN_RECEP_F1_1"/>
    <property type="match status" value="1"/>
</dbReference>
<dbReference type="EMBL" id="MT358425">
    <property type="protein sequence ID" value="QVN25224.1"/>
    <property type="molecule type" value="mRNA"/>
</dbReference>
<keyword evidence="3 11" id="KW-0812">Transmembrane</keyword>
<keyword evidence="10" id="KW-0807">Transducer</keyword>
<dbReference type="PANTHER" id="PTHR45695:SF23">
    <property type="entry name" value="GALANIN-LIKE G-PROTEIN COUPLED RECEPTOR NPR-9"/>
    <property type="match status" value="1"/>
</dbReference>
<keyword evidence="5" id="KW-0297">G-protein coupled receptor</keyword>
<feature type="domain" description="G-protein coupled receptors family 1 profile" evidence="12">
    <location>
        <begin position="38"/>
        <end position="295"/>
    </location>
</feature>
<comment type="subcellular location">
    <subcellularLocation>
        <location evidence="1">Cell membrane</location>
        <topology evidence="1">Multi-pass membrane protein</topology>
    </subcellularLocation>
</comment>
<proteinExistence type="evidence at transcript level"/>
<organism evidence="13">
    <name type="scientific">Asterias rubens</name>
    <name type="common">Common European starfish</name>
    <name type="synonym">Asterias vulgaris</name>
    <dbReference type="NCBI Taxonomy" id="7604"/>
    <lineage>
        <taxon>Eukaryota</taxon>
        <taxon>Metazoa</taxon>
        <taxon>Echinodermata</taxon>
        <taxon>Eleutherozoa</taxon>
        <taxon>Asterozoa</taxon>
        <taxon>Asteroidea</taxon>
        <taxon>Forcipulatacea</taxon>
        <taxon>Forcipulatida</taxon>
        <taxon>Asteriidae</taxon>
        <taxon>Asterias</taxon>
    </lineage>
</organism>
<evidence type="ECO:0000256" key="10">
    <source>
        <dbReference type="ARBA" id="ARBA00023224"/>
    </source>
</evidence>
<dbReference type="SMART" id="SM01381">
    <property type="entry name" value="7TM_GPCR_Srsx"/>
    <property type="match status" value="1"/>
</dbReference>
<keyword evidence="4 11" id="KW-1133">Transmembrane helix</keyword>
<feature type="transmembrane region" description="Helical" evidence="11">
    <location>
        <begin position="278"/>
        <end position="298"/>
    </location>
</feature>
<evidence type="ECO:0000256" key="3">
    <source>
        <dbReference type="ARBA" id="ARBA00022692"/>
    </source>
</evidence>
<keyword evidence="8 13" id="KW-0675">Receptor</keyword>
<feature type="transmembrane region" description="Helical" evidence="11">
    <location>
        <begin position="182"/>
        <end position="203"/>
    </location>
</feature>
<evidence type="ECO:0000256" key="8">
    <source>
        <dbReference type="ARBA" id="ARBA00023170"/>
    </source>
</evidence>
<dbReference type="PANTHER" id="PTHR45695">
    <property type="entry name" value="LEUCOKININ RECEPTOR-RELATED"/>
    <property type="match status" value="1"/>
</dbReference>
<evidence type="ECO:0000256" key="6">
    <source>
        <dbReference type="ARBA" id="ARBA00023136"/>
    </source>
</evidence>
<feature type="transmembrane region" description="Helical" evidence="11">
    <location>
        <begin position="96"/>
        <end position="117"/>
    </location>
</feature>
<dbReference type="InterPro" id="IPR000276">
    <property type="entry name" value="GPCR_Rhodpsn"/>
</dbReference>
<keyword evidence="7" id="KW-1015">Disulfide bond</keyword>
<evidence type="ECO:0000313" key="13">
    <source>
        <dbReference type="EMBL" id="QVN25224.1"/>
    </source>
</evidence>
<dbReference type="GO" id="GO:0005886">
    <property type="term" value="C:plasma membrane"/>
    <property type="evidence" value="ECO:0007669"/>
    <property type="project" value="UniProtKB-SubCell"/>
</dbReference>
<feature type="transmembrane region" description="Helical" evidence="11">
    <location>
        <begin position="59"/>
        <end position="84"/>
    </location>
</feature>
<evidence type="ECO:0000256" key="5">
    <source>
        <dbReference type="ARBA" id="ARBA00023040"/>
    </source>
</evidence>
<feature type="transmembrane region" description="Helical" evidence="11">
    <location>
        <begin position="138"/>
        <end position="162"/>
    </location>
</feature>
<evidence type="ECO:0000256" key="11">
    <source>
        <dbReference type="SAM" id="Phobius"/>
    </source>
</evidence>
<accession>A0A8E6HPP7</accession>
<keyword evidence="6 11" id="KW-0472">Membrane</keyword>
<name>A0A8E6HPP7_ASTRU</name>
<dbReference type="InterPro" id="IPR017452">
    <property type="entry name" value="GPCR_Rhodpsn_7TM"/>
</dbReference>
<evidence type="ECO:0000256" key="7">
    <source>
        <dbReference type="ARBA" id="ARBA00023157"/>
    </source>
</evidence>